<reference evidence="2 3" key="1">
    <citation type="journal article" date="2020" name="Nature">
        <title>Six reference-quality genomes reveal evolution of bat adaptations.</title>
        <authorList>
            <person name="Jebb D."/>
            <person name="Huang Z."/>
            <person name="Pippel M."/>
            <person name="Hughes G.M."/>
            <person name="Lavrichenko K."/>
            <person name="Devanna P."/>
            <person name="Winkler S."/>
            <person name="Jermiin L.S."/>
            <person name="Skirmuntt E.C."/>
            <person name="Katzourakis A."/>
            <person name="Burkitt-Gray L."/>
            <person name="Ray D.A."/>
            <person name="Sullivan K.A.M."/>
            <person name="Roscito J.G."/>
            <person name="Kirilenko B.M."/>
            <person name="Davalos L.M."/>
            <person name="Corthals A.P."/>
            <person name="Power M.L."/>
            <person name="Jones G."/>
            <person name="Ransome R.D."/>
            <person name="Dechmann D.K.N."/>
            <person name="Locatelli A.G."/>
            <person name="Puechmaille S.J."/>
            <person name="Fedrigo O."/>
            <person name="Jarvis E.D."/>
            <person name="Hiller M."/>
            <person name="Vernes S.C."/>
            <person name="Myers E.W."/>
            <person name="Teeling E.C."/>
        </authorList>
    </citation>
    <scope>NUCLEOTIDE SEQUENCE [LARGE SCALE GENOMIC DNA]</scope>
    <source>
        <strain evidence="2">MRouAeg1</strain>
        <tissue evidence="2">Muscle</tissue>
    </source>
</reference>
<accession>A0A7J8BTT5</accession>
<gene>
    <name evidence="2" type="ORF">HJG63_015842</name>
</gene>
<sequence>MSMGKSVPLAGSQAVTQSSPTWKTARNTSPNTTRLADRHQAWALGPNCAPTWVPCASPRKARPAPSHFTICDSRGPRPFRVPGRVVMVTPPPFSPIAHLAGHRPRSDQ</sequence>
<dbReference type="AlphaFoldDB" id="A0A7J8BTT5"/>
<name>A0A7J8BTT5_ROUAE</name>
<proteinExistence type="predicted"/>
<evidence type="ECO:0000313" key="2">
    <source>
        <dbReference type="EMBL" id="KAF6402158.1"/>
    </source>
</evidence>
<keyword evidence="3" id="KW-1185">Reference proteome</keyword>
<comment type="caution">
    <text evidence="2">The sequence shown here is derived from an EMBL/GenBank/DDBJ whole genome shotgun (WGS) entry which is preliminary data.</text>
</comment>
<dbReference type="Proteomes" id="UP000593571">
    <property type="component" value="Unassembled WGS sequence"/>
</dbReference>
<dbReference type="EMBL" id="JACASE010000016">
    <property type="protein sequence ID" value="KAF6402158.1"/>
    <property type="molecule type" value="Genomic_DNA"/>
</dbReference>
<feature type="region of interest" description="Disordered" evidence="1">
    <location>
        <begin position="1"/>
        <end position="33"/>
    </location>
</feature>
<organism evidence="2 3">
    <name type="scientific">Rousettus aegyptiacus</name>
    <name type="common">Egyptian fruit bat</name>
    <name type="synonym">Pteropus aegyptiacus</name>
    <dbReference type="NCBI Taxonomy" id="9407"/>
    <lineage>
        <taxon>Eukaryota</taxon>
        <taxon>Metazoa</taxon>
        <taxon>Chordata</taxon>
        <taxon>Craniata</taxon>
        <taxon>Vertebrata</taxon>
        <taxon>Euteleostomi</taxon>
        <taxon>Mammalia</taxon>
        <taxon>Eutheria</taxon>
        <taxon>Laurasiatheria</taxon>
        <taxon>Chiroptera</taxon>
        <taxon>Yinpterochiroptera</taxon>
        <taxon>Pteropodoidea</taxon>
        <taxon>Pteropodidae</taxon>
        <taxon>Rousettinae</taxon>
        <taxon>Rousettus</taxon>
    </lineage>
</organism>
<feature type="compositionally biased region" description="Polar residues" evidence="1">
    <location>
        <begin position="13"/>
        <end position="33"/>
    </location>
</feature>
<evidence type="ECO:0000313" key="3">
    <source>
        <dbReference type="Proteomes" id="UP000593571"/>
    </source>
</evidence>
<protein>
    <submittedName>
        <fullName evidence="2">Peroxiredoxin 2</fullName>
    </submittedName>
</protein>
<evidence type="ECO:0000256" key="1">
    <source>
        <dbReference type="SAM" id="MobiDB-lite"/>
    </source>
</evidence>